<dbReference type="PANTHER" id="PTHR42736:SF1">
    <property type="entry name" value="PROTEIN-GLUTAMINE GAMMA-GLUTAMYLTRANSFERASE"/>
    <property type="match status" value="1"/>
</dbReference>
<feature type="transmembrane region" description="Helical" evidence="2">
    <location>
        <begin position="37"/>
        <end position="70"/>
    </location>
</feature>
<dbReference type="Gene3D" id="3.10.620.30">
    <property type="match status" value="1"/>
</dbReference>
<keyword evidence="5" id="KW-1185">Reference proteome</keyword>
<dbReference type="InterPro" id="IPR038765">
    <property type="entry name" value="Papain-like_cys_pep_sf"/>
</dbReference>
<comment type="caution">
    <text evidence="4">The sequence shown here is derived from an EMBL/GenBank/DDBJ whole genome shotgun (WGS) entry which is preliminary data.</text>
</comment>
<evidence type="ECO:0000313" key="5">
    <source>
        <dbReference type="Proteomes" id="UP000011885"/>
    </source>
</evidence>
<evidence type="ECO:0000256" key="1">
    <source>
        <dbReference type="SAM" id="MobiDB-lite"/>
    </source>
</evidence>
<dbReference type="PATRIC" id="fig|1263870.3.peg.5915"/>
<feature type="transmembrane region" description="Helical" evidence="2">
    <location>
        <begin position="112"/>
        <end position="134"/>
    </location>
</feature>
<dbReference type="InterPro" id="IPR052901">
    <property type="entry name" value="Bact_TGase-like"/>
</dbReference>
<evidence type="ECO:0000256" key="2">
    <source>
        <dbReference type="SAM" id="Phobius"/>
    </source>
</evidence>
<dbReference type="Pfam" id="PF01841">
    <property type="entry name" value="Transglut_core"/>
    <property type="match status" value="1"/>
</dbReference>
<keyword evidence="2" id="KW-0812">Transmembrane</keyword>
<dbReference type="PANTHER" id="PTHR42736">
    <property type="entry name" value="PROTEIN-GLUTAMINE GAMMA-GLUTAMYLTRANSFERASE"/>
    <property type="match status" value="1"/>
</dbReference>
<feature type="transmembrane region" description="Helical" evidence="2">
    <location>
        <begin position="82"/>
        <end position="100"/>
    </location>
</feature>
<dbReference type="SUPFAM" id="SSF54001">
    <property type="entry name" value="Cysteine proteinases"/>
    <property type="match status" value="1"/>
</dbReference>
<dbReference type="SMART" id="SM00460">
    <property type="entry name" value="TGc"/>
    <property type="match status" value="1"/>
</dbReference>
<feature type="domain" description="Transglutaminase-like" evidence="3">
    <location>
        <begin position="491"/>
        <end position="562"/>
    </location>
</feature>
<name>M5TV86_9BACT</name>
<keyword evidence="2" id="KW-0472">Membrane</keyword>
<accession>M5TV86</accession>
<feature type="transmembrane region" description="Helical" evidence="2">
    <location>
        <begin position="207"/>
        <end position="230"/>
    </location>
</feature>
<gene>
    <name evidence="4" type="ORF">RSSM_05587</name>
</gene>
<evidence type="ECO:0000259" key="3">
    <source>
        <dbReference type="SMART" id="SM00460"/>
    </source>
</evidence>
<feature type="compositionally biased region" description="Low complexity" evidence="1">
    <location>
        <begin position="1"/>
        <end position="16"/>
    </location>
</feature>
<evidence type="ECO:0000313" key="4">
    <source>
        <dbReference type="EMBL" id="EMI52959.1"/>
    </source>
</evidence>
<dbReference type="AlphaFoldDB" id="M5TV86"/>
<dbReference type="RefSeq" id="WP_008686602.1">
    <property type="nucleotide sequence ID" value="NZ_ANOH01000395.1"/>
</dbReference>
<dbReference type="Proteomes" id="UP000011885">
    <property type="component" value="Unassembled WGS sequence"/>
</dbReference>
<feature type="region of interest" description="Disordered" evidence="1">
    <location>
        <begin position="1"/>
        <end position="22"/>
    </location>
</feature>
<organism evidence="4 5">
    <name type="scientific">Rhodopirellula sallentina SM41</name>
    <dbReference type="NCBI Taxonomy" id="1263870"/>
    <lineage>
        <taxon>Bacteria</taxon>
        <taxon>Pseudomonadati</taxon>
        <taxon>Planctomycetota</taxon>
        <taxon>Planctomycetia</taxon>
        <taxon>Pirellulales</taxon>
        <taxon>Pirellulaceae</taxon>
        <taxon>Rhodopirellula</taxon>
    </lineage>
</organism>
<feature type="transmembrane region" description="Helical" evidence="2">
    <location>
        <begin position="141"/>
        <end position="161"/>
    </location>
</feature>
<feature type="transmembrane region" description="Helical" evidence="2">
    <location>
        <begin position="167"/>
        <end position="186"/>
    </location>
</feature>
<dbReference type="OrthoDB" id="9804872at2"/>
<dbReference type="InterPro" id="IPR002931">
    <property type="entry name" value="Transglutaminase-like"/>
</dbReference>
<reference evidence="4 5" key="1">
    <citation type="journal article" date="2013" name="Mar. Genomics">
        <title>Expression of sulfatases in Rhodopirellula baltica and the diversity of sulfatases in the genus Rhodopirellula.</title>
        <authorList>
            <person name="Wegner C.E."/>
            <person name="Richter-Heitmann T."/>
            <person name="Klindworth A."/>
            <person name="Klockow C."/>
            <person name="Richter M."/>
            <person name="Achstetter T."/>
            <person name="Glockner F.O."/>
            <person name="Harder J."/>
        </authorList>
    </citation>
    <scope>NUCLEOTIDE SEQUENCE [LARGE SCALE GENOMIC DNA]</scope>
    <source>
        <strain evidence="4 5">SM41</strain>
    </source>
</reference>
<dbReference type="EMBL" id="ANOH01000395">
    <property type="protein sequence ID" value="EMI52959.1"/>
    <property type="molecule type" value="Genomic_DNA"/>
</dbReference>
<sequence>MSNPAKNTANNPTNKAWQSGGAGSLTRNPVARNPQRFVGALLVILQAVALGMFFRTPVFSSVVVLAVVYASVTKTRLVSARLALRIPITLVVMYAIQRTLTPISWVAGERSFLIPDAALIVEYLLVYQVLRFYVRSEDDALPSFLPILAIVAVVFIGDVRVDPQGRAGYQVVALLLVVLSIAYFMAGRHFPVSGGQLHFSRYFSRRHLVWLAAVGFVCAAVSWASASGLYRYARQIENTMNAFINPSMRRDSVGFSGNGRLGSVARQKGSQGKRVALRVYSDQQPGYLRGKAFGYYQQWQWQRRTKPVRVMPKTLVTELPNGNEMTFVLDRFEAGEAAEREISDPSNDAADRSPPEARFDVWPDQSFREVLFTPLGVNQLRAPVDEVSIDAYRIVTADTLPPETNYVVWRSGHGGVDSIDEPTITEEEWDTLLELPADLEPIVSEIAQRIAGDAVTTGEKVAAIEAYFLENYEYQFGIEIPHGVDPVVHFLTERPPAHCEYFASGATLLLRSLGVPCRYVTGFVAVEKNQYGDYWVARNRDAHAWAEAYDPERGWVLVEATPASGVPQSMKVATASQMWDAIKAQWDQWVAAVRKQGAGGLLITTFTLLVRPLALVGIALVVAIVAIKFWLGRRVMKQTTPVDPHVQAMRALLNEMDRRWHREGVTREHHETMHQFANRIEQRDGDAELSGAAEWYRKYATIRYSGPISTESIESLRDGMVEKVRR</sequence>
<feature type="transmembrane region" description="Helical" evidence="2">
    <location>
        <begin position="613"/>
        <end position="631"/>
    </location>
</feature>
<protein>
    <submittedName>
        <fullName evidence="4">Transglutaminase domain protein</fullName>
    </submittedName>
</protein>
<keyword evidence="2" id="KW-1133">Transmembrane helix</keyword>
<proteinExistence type="predicted"/>